<accession>A0A4D6XCD7</accession>
<dbReference type="RefSeq" id="WP_115759683.1">
    <property type="nucleotide sequence ID" value="NZ_CP039371.1"/>
</dbReference>
<dbReference type="Proteomes" id="UP000298551">
    <property type="component" value="Chromosome"/>
</dbReference>
<reference evidence="2" key="1">
    <citation type="submission" date="2019-04" db="EMBL/GenBank/DDBJ databases">
        <title>Genome sequence of Pseudomonas putida 1290, an auxin catabolizing strain.</title>
        <authorList>
            <person name="Laird T.S."/>
            <person name="Leveau J.H.J."/>
        </authorList>
    </citation>
    <scope>NUCLEOTIDE SEQUENCE [LARGE SCALE GENOMIC DNA]</scope>
    <source>
        <strain evidence="2">1290</strain>
    </source>
</reference>
<dbReference type="OrthoDB" id="9801263at2"/>
<organism evidence="1 2">
    <name type="scientific">Pseudomonas putida</name>
    <name type="common">Arthrobacter siderocapsulatus</name>
    <dbReference type="NCBI Taxonomy" id="303"/>
    <lineage>
        <taxon>Bacteria</taxon>
        <taxon>Pseudomonadati</taxon>
        <taxon>Pseudomonadota</taxon>
        <taxon>Gammaproteobacteria</taxon>
        <taxon>Pseudomonadales</taxon>
        <taxon>Pseudomonadaceae</taxon>
        <taxon>Pseudomonas</taxon>
    </lineage>
</organism>
<evidence type="ECO:0000313" key="1">
    <source>
        <dbReference type="EMBL" id="QCI14152.1"/>
    </source>
</evidence>
<name>A0A4D6XCD7_PSEPU</name>
<proteinExistence type="predicted"/>
<protein>
    <submittedName>
        <fullName evidence="1">Uncharacterized protein</fullName>
    </submittedName>
</protein>
<sequence length="105" mass="11177">MSKRTLSVASPAALPTDYPRSAISETVSGKFGLAELAKVFTLPWSAYALLISVKDARVTGGRHPVLSALIVVPASRQSGGSSLLSRCYTGDWKIMPVSGIVWRSK</sequence>
<dbReference type="AlphaFoldDB" id="A0A4D6XCD7"/>
<gene>
    <name evidence="1" type="ORF">E6B08_23645</name>
</gene>
<dbReference type="EMBL" id="CP039371">
    <property type="protein sequence ID" value="QCI14152.1"/>
    <property type="molecule type" value="Genomic_DNA"/>
</dbReference>
<evidence type="ECO:0000313" key="2">
    <source>
        <dbReference type="Proteomes" id="UP000298551"/>
    </source>
</evidence>